<dbReference type="Pfam" id="PF10824">
    <property type="entry name" value="T7SS_ESX_EspC"/>
    <property type="match status" value="1"/>
</dbReference>
<dbReference type="Proteomes" id="UP000019491">
    <property type="component" value="Unassembled WGS sequence"/>
</dbReference>
<dbReference type="GO" id="GO:0009306">
    <property type="term" value="P:protein secretion"/>
    <property type="evidence" value="ECO:0007669"/>
    <property type="project" value="InterPro"/>
</dbReference>
<dbReference type="AlphaFoldDB" id="X0RJ43"/>
<organism evidence="1 2">
    <name type="scientific">Rhodococcus wratislaviensis NBRC 100605</name>
    <dbReference type="NCBI Taxonomy" id="1219028"/>
    <lineage>
        <taxon>Bacteria</taxon>
        <taxon>Bacillati</taxon>
        <taxon>Actinomycetota</taxon>
        <taxon>Actinomycetes</taxon>
        <taxon>Mycobacteriales</taxon>
        <taxon>Nocardiaceae</taxon>
        <taxon>Rhodococcus</taxon>
    </lineage>
</organism>
<dbReference type="EMBL" id="BAWF01000096">
    <property type="protein sequence ID" value="GAF51100.1"/>
    <property type="molecule type" value="Genomic_DNA"/>
</dbReference>
<sequence>MTMNDLRADTASIAEFAATAATMSAEMQAAGLGAAAAGPLLLGPVFGVIGGDFVAAFATAHAAHLASIEKLSGVLGGISATALANAATYEGTEAATTAALAAHAVGLEA</sequence>
<gene>
    <name evidence="1" type="ORF">RW1_096_03060</name>
</gene>
<proteinExistence type="predicted"/>
<evidence type="ECO:0000313" key="1">
    <source>
        <dbReference type="EMBL" id="GAF51100.1"/>
    </source>
</evidence>
<protein>
    <recommendedName>
        <fullName evidence="3">ESX-1 secretion-associated protein</fullName>
    </recommendedName>
</protein>
<comment type="caution">
    <text evidence="1">The sequence shown here is derived from an EMBL/GenBank/DDBJ whole genome shotgun (WGS) entry which is preliminary data.</text>
</comment>
<reference evidence="1 2" key="1">
    <citation type="submission" date="2014-02" db="EMBL/GenBank/DDBJ databases">
        <title>Whole genome shotgun sequence of Rhodococcus wratislaviensis NBRC 100605.</title>
        <authorList>
            <person name="Hosoyama A."/>
            <person name="Tsuchikane K."/>
            <person name="Yoshida I."/>
            <person name="Ohji S."/>
            <person name="Ichikawa N."/>
            <person name="Yamazoe A."/>
            <person name="Fujita N."/>
        </authorList>
    </citation>
    <scope>NUCLEOTIDE SEQUENCE [LARGE SCALE GENOMIC DNA]</scope>
    <source>
        <strain evidence="1 2">NBRC 100605</strain>
    </source>
</reference>
<keyword evidence="2" id="KW-1185">Reference proteome</keyword>
<dbReference type="InterPro" id="IPR022536">
    <property type="entry name" value="EspC"/>
</dbReference>
<evidence type="ECO:0000313" key="2">
    <source>
        <dbReference type="Proteomes" id="UP000019491"/>
    </source>
</evidence>
<name>X0RJ43_RHOWR</name>
<evidence type="ECO:0008006" key="3">
    <source>
        <dbReference type="Google" id="ProtNLM"/>
    </source>
</evidence>
<accession>X0RJ43</accession>